<dbReference type="InterPro" id="IPR013320">
    <property type="entry name" value="ConA-like_dom_sf"/>
</dbReference>
<evidence type="ECO:0000256" key="1">
    <source>
        <dbReference type="SAM" id="Phobius"/>
    </source>
</evidence>
<dbReference type="GO" id="GO:0003677">
    <property type="term" value="F:DNA binding"/>
    <property type="evidence" value="ECO:0007669"/>
    <property type="project" value="UniProtKB-KW"/>
</dbReference>
<dbReference type="AlphaFoldDB" id="A0A1G6G9X5"/>
<keyword evidence="1" id="KW-0472">Membrane</keyword>
<keyword evidence="2" id="KW-0238">DNA-binding</keyword>
<evidence type="ECO:0000313" key="3">
    <source>
        <dbReference type="Proteomes" id="UP000183670"/>
    </source>
</evidence>
<dbReference type="SUPFAM" id="SSF117281">
    <property type="entry name" value="Kelch motif"/>
    <property type="match status" value="1"/>
</dbReference>
<dbReference type="EMBL" id="FMYE01000050">
    <property type="protein sequence ID" value="SDB78778.1"/>
    <property type="molecule type" value="Genomic_DNA"/>
</dbReference>
<keyword evidence="1" id="KW-0812">Transmembrane</keyword>
<feature type="transmembrane region" description="Helical" evidence="1">
    <location>
        <begin position="543"/>
        <end position="567"/>
    </location>
</feature>
<dbReference type="Pfam" id="PF24681">
    <property type="entry name" value="Kelch_KLHDC2_KLHL20_DRC7"/>
    <property type="match status" value="1"/>
</dbReference>
<dbReference type="InterPro" id="IPR015915">
    <property type="entry name" value="Kelch-typ_b-propeller"/>
</dbReference>
<dbReference type="SUPFAM" id="SSF49899">
    <property type="entry name" value="Concanavalin A-like lectins/glucanases"/>
    <property type="match status" value="1"/>
</dbReference>
<keyword evidence="1" id="KW-1133">Transmembrane helix</keyword>
<dbReference type="PANTHER" id="PTHR35807:SF1">
    <property type="entry name" value="TRANSCRIPTIONAL REGULATOR REDD"/>
    <property type="match status" value="1"/>
</dbReference>
<name>A0A1G6G9X5_BACOV</name>
<dbReference type="GO" id="GO:0005975">
    <property type="term" value="P:carbohydrate metabolic process"/>
    <property type="evidence" value="ECO:0007669"/>
    <property type="project" value="UniProtKB-ARBA"/>
</dbReference>
<accession>A0A1G6G9X5</accession>
<sequence length="839" mass="97486">MISLSFLSSALYGQGLEFKGNDYPIDERTFYTVFGNTPVPFSDKFTISFDMSLTRPSRLGYIVRIKSEDNSKIYNLSYYNDGTFSVFKLNEEGKNSLITAKFETKELVVSRWFPISIKFEPHKGSLCLTIKRQQFFANNLNLPTKWTPDIYFGKSDYMIDVPTFSIKGLTVSDNKQQYNFPLKESEGEEVHTLEGKVFGRVSNPIWLINESYNWAYKRKFTSSSVAGYNFDDLADNIYIFNKDTLITYNLYSGDVRYDTFTNECPMDIFLGTNFLDSKANKLYVYEAQAEVAGKPTIATLDLYTKEWSIMSYESLPMQLHHHSAAYDRTNERHFIFGGFGDIYYSKEVYMYNYNKNRQDAVALKGKQIEPRYFSSMGYREDNNSLYIYGGMGNESGEQIVGRQYFYDLHKVNLSNHTISKQWEIPWNKENVVPVREMVIQDDSCFYTLCYPEHFSDTYLKLYRFAFKDGAFQILGDSIPIHSEKIKTKANLYYSDKLNKLFAVVQEFNDDDISSGIKIYSLAFPPISSELLSVYKPHNSDKKFTYQLLITLLILSFIAIVFALIFFLKRRSHKKQGENDKKAVINSVKVKQPTTLEQNPVKANSVYLFGEFMVRDRQNKDITYMFSTKLKQVFLSILQYSHKGGISSQRLSELFWPGKSEDKVKNSRGVTINHVRGILKEIDGVELIHDKGLFRIEYTDEFYCDYLACVKLLMTNNTGGHETELLRIVSRGKFLRSIDMPEFDSFKGSLEQKLEPILLIEIENCFKKEAYKIVVALCESLFYIDPINDEALCYAIQSLTKMNMVNEAKVQYLQFCVEYMNTINREYTYSFMDLQKRNMS</sequence>
<dbReference type="Proteomes" id="UP000183670">
    <property type="component" value="Unassembled WGS sequence"/>
</dbReference>
<evidence type="ECO:0000313" key="2">
    <source>
        <dbReference type="EMBL" id="SDB78778.1"/>
    </source>
</evidence>
<dbReference type="GO" id="GO:0006355">
    <property type="term" value="P:regulation of DNA-templated transcription"/>
    <property type="evidence" value="ECO:0007669"/>
    <property type="project" value="TreeGrafter"/>
</dbReference>
<proteinExistence type="predicted"/>
<dbReference type="InterPro" id="IPR051677">
    <property type="entry name" value="AfsR-DnrI-RedD_regulator"/>
</dbReference>
<dbReference type="Gene3D" id="2.120.10.80">
    <property type="entry name" value="Kelch-type beta propeller"/>
    <property type="match status" value="1"/>
</dbReference>
<dbReference type="PANTHER" id="PTHR35807">
    <property type="entry name" value="TRANSCRIPTIONAL REGULATOR REDD-RELATED"/>
    <property type="match status" value="1"/>
</dbReference>
<reference evidence="2 3" key="1">
    <citation type="submission" date="2016-10" db="EMBL/GenBank/DDBJ databases">
        <authorList>
            <person name="de Groot N.N."/>
        </authorList>
    </citation>
    <scope>NUCLEOTIDE SEQUENCE [LARGE SCALE GENOMIC DNA]</scope>
    <source>
        <strain evidence="2 3">NLAE-zl-C500</strain>
    </source>
</reference>
<protein>
    <submittedName>
        <fullName evidence="2">DNA-binding transcriptional activator of the SARP family</fullName>
    </submittedName>
</protein>
<organism evidence="2 3">
    <name type="scientific">Bacteroides ovatus</name>
    <dbReference type="NCBI Taxonomy" id="28116"/>
    <lineage>
        <taxon>Bacteria</taxon>
        <taxon>Pseudomonadati</taxon>
        <taxon>Bacteroidota</taxon>
        <taxon>Bacteroidia</taxon>
        <taxon>Bacteroidales</taxon>
        <taxon>Bacteroidaceae</taxon>
        <taxon>Bacteroides</taxon>
    </lineage>
</organism>
<dbReference type="GO" id="GO:0004553">
    <property type="term" value="F:hydrolase activity, hydrolyzing O-glycosyl compounds"/>
    <property type="evidence" value="ECO:0007669"/>
    <property type="project" value="UniProtKB-ARBA"/>
</dbReference>
<gene>
    <name evidence="2" type="ORF">SAMN05192581_105019</name>
</gene>